<dbReference type="Proteomes" id="UP000218164">
    <property type="component" value="Unassembled WGS sequence"/>
</dbReference>
<keyword evidence="3" id="KW-1185">Reference proteome</keyword>
<organism evidence="2 3">
    <name type="scientific">Methanosarcina spelaei</name>
    <dbReference type="NCBI Taxonomy" id="1036679"/>
    <lineage>
        <taxon>Archaea</taxon>
        <taxon>Methanobacteriati</taxon>
        <taxon>Methanobacteriota</taxon>
        <taxon>Stenosarchaea group</taxon>
        <taxon>Methanomicrobia</taxon>
        <taxon>Methanosarcinales</taxon>
        <taxon>Methanosarcinaceae</taxon>
        <taxon>Methanosarcina</taxon>
    </lineage>
</organism>
<sequence>MNVKKGSLQSQNPHKGKDYFYQKGPAKGSLETLLNSENSQVFSFSISTNVLGVDSRSPPAGEIY</sequence>
<dbReference type="EMBL" id="LMVP01000235">
    <property type="protein sequence ID" value="PAV12480.1"/>
    <property type="molecule type" value="Genomic_DNA"/>
</dbReference>
<accession>A0A2A2HT61</accession>
<comment type="caution">
    <text evidence="2">The sequence shown here is derived from an EMBL/GenBank/DDBJ whole genome shotgun (WGS) entry which is preliminary data.</text>
</comment>
<gene>
    <name evidence="2" type="ORF">ASJ81_06245</name>
</gene>
<feature type="region of interest" description="Disordered" evidence="1">
    <location>
        <begin position="1"/>
        <end position="22"/>
    </location>
</feature>
<evidence type="ECO:0000313" key="2">
    <source>
        <dbReference type="EMBL" id="PAV12480.1"/>
    </source>
</evidence>
<name>A0A2A2HT61_9EURY</name>
<protein>
    <submittedName>
        <fullName evidence="2">Uncharacterized protein</fullName>
    </submittedName>
</protein>
<reference evidence="2 3" key="1">
    <citation type="journal article" date="2017" name="BMC Genomics">
        <title>Genomic analysis of methanogenic archaea reveals a shift towards energy conservation.</title>
        <authorList>
            <person name="Gilmore S.P."/>
            <person name="Henske J.K."/>
            <person name="Sexton J.A."/>
            <person name="Solomon K.V."/>
            <person name="Seppala S."/>
            <person name="Yoo J.I."/>
            <person name="Huyett L.M."/>
            <person name="Pressman A."/>
            <person name="Cogan J.Z."/>
            <person name="Kivenson V."/>
            <person name="Peng X."/>
            <person name="Tan Y."/>
            <person name="Valentine D.L."/>
            <person name="O'Malley M.A."/>
        </authorList>
    </citation>
    <scope>NUCLEOTIDE SEQUENCE [LARGE SCALE GENOMIC DNA]</scope>
    <source>
        <strain evidence="2 3">MC-15</strain>
    </source>
</reference>
<dbReference type="AlphaFoldDB" id="A0A2A2HT61"/>
<proteinExistence type="predicted"/>
<evidence type="ECO:0000256" key="1">
    <source>
        <dbReference type="SAM" id="MobiDB-lite"/>
    </source>
</evidence>
<evidence type="ECO:0000313" key="3">
    <source>
        <dbReference type="Proteomes" id="UP000218164"/>
    </source>
</evidence>